<accession>Z9JRF6</accession>
<dbReference type="Proteomes" id="UP000023067">
    <property type="component" value="Unassembled WGS sequence"/>
</dbReference>
<proteinExistence type="inferred from homology"/>
<dbReference type="PANTHER" id="PTHR31321">
    <property type="entry name" value="ACYL-COA THIOESTER HYDROLASE YBHC-RELATED"/>
    <property type="match status" value="1"/>
</dbReference>
<dbReference type="PATRIC" id="fig|396014.3.peg.2873"/>
<dbReference type="InterPro" id="IPR011050">
    <property type="entry name" value="Pectin_lyase_fold/virulence"/>
</dbReference>
<keyword evidence="7" id="KW-0732">Signal</keyword>
<dbReference type="GO" id="GO:0016829">
    <property type="term" value="F:lyase activity"/>
    <property type="evidence" value="ECO:0007669"/>
    <property type="project" value="UniProtKB-KW"/>
</dbReference>
<dbReference type="GO" id="GO:0042545">
    <property type="term" value="P:cell wall modification"/>
    <property type="evidence" value="ECO:0007669"/>
    <property type="project" value="InterPro"/>
</dbReference>
<dbReference type="eggNOG" id="COG4677">
    <property type="taxonomic scope" value="Bacteria"/>
</dbReference>
<dbReference type="EMBL" id="JDYK01000016">
    <property type="protein sequence ID" value="EWS80386.1"/>
    <property type="molecule type" value="Genomic_DNA"/>
</dbReference>
<keyword evidence="5" id="KW-0119">Carbohydrate metabolism</keyword>
<dbReference type="GO" id="GO:0030599">
    <property type="term" value="F:pectinesterase activity"/>
    <property type="evidence" value="ECO:0007669"/>
    <property type="project" value="InterPro"/>
</dbReference>
<evidence type="ECO:0000256" key="3">
    <source>
        <dbReference type="ARBA" id="ARBA00023085"/>
    </source>
</evidence>
<dbReference type="InterPro" id="IPR000070">
    <property type="entry name" value="Pectinesterase_cat"/>
</dbReference>
<evidence type="ECO:0000313" key="10">
    <source>
        <dbReference type="Proteomes" id="UP000023067"/>
    </source>
</evidence>
<dbReference type="STRING" id="396014.BF93_04200"/>
<feature type="signal peptide" evidence="7">
    <location>
        <begin position="1"/>
        <end position="34"/>
    </location>
</feature>
<dbReference type="RefSeq" id="WP_038373532.1">
    <property type="nucleotide sequence ID" value="NZ_KK069999.1"/>
</dbReference>
<feature type="domain" description="Pectate lyase" evidence="8">
    <location>
        <begin position="88"/>
        <end position="303"/>
    </location>
</feature>
<dbReference type="Pfam" id="PF00544">
    <property type="entry name" value="Pectate_lyase_4"/>
    <property type="match status" value="1"/>
</dbReference>
<keyword evidence="4 5" id="KW-0456">Lyase</keyword>
<dbReference type="PROSITE" id="PS51318">
    <property type="entry name" value="TAT"/>
    <property type="match status" value="1"/>
</dbReference>
<evidence type="ECO:0000256" key="2">
    <source>
        <dbReference type="ARBA" id="ARBA00022801"/>
    </source>
</evidence>
<dbReference type="SMART" id="SM00656">
    <property type="entry name" value="Amb_all"/>
    <property type="match status" value="1"/>
</dbReference>
<gene>
    <name evidence="9" type="ORF">BF93_04200</name>
</gene>
<dbReference type="Gene3D" id="2.160.20.10">
    <property type="entry name" value="Single-stranded right-handed beta-helix, Pectin lyase-like"/>
    <property type="match status" value="2"/>
</dbReference>
<dbReference type="HOGENOM" id="CLU_410443_0_0_11"/>
<evidence type="ECO:0000256" key="1">
    <source>
        <dbReference type="ARBA" id="ARBA00008891"/>
    </source>
</evidence>
<evidence type="ECO:0000256" key="5">
    <source>
        <dbReference type="RuleBase" id="RU361173"/>
    </source>
</evidence>
<dbReference type="GO" id="GO:0009279">
    <property type="term" value="C:cell outer membrane"/>
    <property type="evidence" value="ECO:0007669"/>
    <property type="project" value="TreeGrafter"/>
</dbReference>
<keyword evidence="10" id="KW-1185">Reference proteome</keyword>
<dbReference type="SMART" id="SM00710">
    <property type="entry name" value="PbH1"/>
    <property type="match status" value="4"/>
</dbReference>
<dbReference type="InterPro" id="IPR012334">
    <property type="entry name" value="Pectin_lyas_fold"/>
</dbReference>
<organism evidence="9 10">
    <name type="scientific">Brachybacterium phenoliresistens</name>
    <dbReference type="NCBI Taxonomy" id="396014"/>
    <lineage>
        <taxon>Bacteria</taxon>
        <taxon>Bacillati</taxon>
        <taxon>Actinomycetota</taxon>
        <taxon>Actinomycetes</taxon>
        <taxon>Micrococcales</taxon>
        <taxon>Dermabacteraceae</taxon>
        <taxon>Brachybacterium</taxon>
    </lineage>
</organism>
<comment type="caution">
    <text evidence="9">The sequence shown here is derived from an EMBL/GenBank/DDBJ whole genome shotgun (WGS) entry which is preliminary data.</text>
</comment>
<feature type="region of interest" description="Disordered" evidence="6">
    <location>
        <begin position="642"/>
        <end position="664"/>
    </location>
</feature>
<evidence type="ECO:0000256" key="4">
    <source>
        <dbReference type="ARBA" id="ARBA00023239"/>
    </source>
</evidence>
<dbReference type="GO" id="GO:0005576">
    <property type="term" value="C:extracellular region"/>
    <property type="evidence" value="ECO:0007669"/>
    <property type="project" value="UniProtKB-SubCell"/>
</dbReference>
<name>Z9JRF6_9MICO</name>
<evidence type="ECO:0000313" key="9">
    <source>
        <dbReference type="EMBL" id="EWS80386.1"/>
    </source>
</evidence>
<comment type="similarity">
    <text evidence="5">Belongs to the polysaccharide lyase 1 family.</text>
</comment>
<dbReference type="InterPro" id="IPR002022">
    <property type="entry name" value="Pec_lyase"/>
</dbReference>
<dbReference type="GO" id="GO:0000272">
    <property type="term" value="P:polysaccharide catabolic process"/>
    <property type="evidence" value="ECO:0007669"/>
    <property type="project" value="UniProtKB-KW"/>
</dbReference>
<evidence type="ECO:0000259" key="8">
    <source>
        <dbReference type="SMART" id="SM00656"/>
    </source>
</evidence>
<evidence type="ECO:0000256" key="7">
    <source>
        <dbReference type="SAM" id="SignalP"/>
    </source>
</evidence>
<dbReference type="eggNOG" id="COG3866">
    <property type="taxonomic scope" value="Bacteria"/>
</dbReference>
<keyword evidence="3" id="KW-0063">Aspartyl esterase</keyword>
<evidence type="ECO:0000256" key="6">
    <source>
        <dbReference type="SAM" id="MobiDB-lite"/>
    </source>
</evidence>
<protein>
    <recommendedName>
        <fullName evidence="8">Pectate lyase domain-containing protein</fullName>
    </recommendedName>
</protein>
<comment type="similarity">
    <text evidence="1">Belongs to the pectinesterase family.</text>
</comment>
<keyword evidence="5" id="KW-0624">Polysaccharide degradation</keyword>
<feature type="chain" id="PRO_5004991323" description="Pectate lyase domain-containing protein" evidence="7">
    <location>
        <begin position="35"/>
        <end position="688"/>
    </location>
</feature>
<sequence>MHSIARRHLPVLLGAAAGGAALTASALTARPAQADPGDDTASQARGLLRRMRVDQDATTADGPVWSPLATGFAGVPGEGLPDGAVGGLGGEIITVTTAAQLAEAIARTEPTVVLVDGSLTIEPFGANLKIAGDTSILGVGRGAEIVGGGLHLDRVSNVVIRNLTFRDSYVAGDWDGKFDDNDNDGIRVDTSRHVWIDHCEFARLGDGQVDIRKDSREVTVSWSIFRDHNKTLGVGWTDNVVTTLTLHHLWFSSTYQRNASIDNVLHGHVYSCLLQGQTHYGMMSRGASSLLVEQCVFEDGEDALVAKDPDSRIDSRHNRFTAIRGRKDHTGATFEASDHYAYVADSRDEVPALVPAHAGPHARKERTGRRIRVALDGSGDVASIGAAVGAAWRSPHPVEIVVEPGIYREVVRVWPGCEGLVIRGATGEATDVVLTYDLAAGTDKFYGGDFGGTGAATLAVLSGDVTVRDLTVENGYDEALHGGSQAQALRTVGDRIVLDGVRLLGNQDTFLGESVSKGVVARVYVRDSFVEGDVDFIYGRATMVFDGCEIRSYDRGAGPGGNNGYVAAPATAQDTFGILFTGCEFTSSAADGTVHLGRPWHPSSDPNVEPSCVVRDSHLGAHIRTPAWSDMSGWPWQDDFLREHANTGPGAVPAGGDTTGRPQLTPEEAAVHTRETYLRGDDDWTPWA</sequence>
<dbReference type="AlphaFoldDB" id="Z9JRF6"/>
<dbReference type="PANTHER" id="PTHR31321:SF57">
    <property type="entry name" value="PECTINESTERASE 53-RELATED"/>
    <property type="match status" value="1"/>
</dbReference>
<dbReference type="Pfam" id="PF01095">
    <property type="entry name" value="Pectinesterase"/>
    <property type="match status" value="1"/>
</dbReference>
<dbReference type="InterPro" id="IPR006626">
    <property type="entry name" value="PbH1"/>
</dbReference>
<keyword evidence="2" id="KW-0378">Hydrolase</keyword>
<reference evidence="9 10" key="1">
    <citation type="submission" date="2014-02" db="EMBL/GenBank/DDBJ databases">
        <title>Genome sequence of Brachybacterium phenoliresistens strain W13A50.</title>
        <authorList>
            <person name="Wang X."/>
        </authorList>
    </citation>
    <scope>NUCLEOTIDE SEQUENCE [LARGE SCALE GENOMIC DNA]</scope>
    <source>
        <strain evidence="9 10">W13A50</strain>
    </source>
</reference>
<comment type="subcellular location">
    <subcellularLocation>
        <location evidence="5">Secreted</location>
    </subcellularLocation>
</comment>
<dbReference type="SUPFAM" id="SSF51126">
    <property type="entry name" value="Pectin lyase-like"/>
    <property type="match status" value="2"/>
</dbReference>
<keyword evidence="5" id="KW-0964">Secreted</keyword>
<dbReference type="InterPro" id="IPR006311">
    <property type="entry name" value="TAT_signal"/>
</dbReference>
<dbReference type="OrthoDB" id="112037at2"/>